<dbReference type="RefSeq" id="WP_169257929.1">
    <property type="nucleotide sequence ID" value="NZ_WTVN01000048.1"/>
</dbReference>
<name>A0ABX1Q5C5_9RHOO</name>
<dbReference type="Proteomes" id="UP000623795">
    <property type="component" value="Unassembled WGS sequence"/>
</dbReference>
<evidence type="ECO:0000313" key="3">
    <source>
        <dbReference type="Proteomes" id="UP000623795"/>
    </source>
</evidence>
<dbReference type="EMBL" id="WTVN01000048">
    <property type="protein sequence ID" value="NMG46102.1"/>
    <property type="molecule type" value="Genomic_DNA"/>
</dbReference>
<sequence>MVILSAFMFAAVPAAMADTVTLSGGGVTIRYEDRAAELTGAPSLIATGMMTSPASVAGAQFDAPSAAAGLPHVAGAATAAVSAVGREAASRSFADGVGVRFSLGGTAAGDRGFDSLLLAGLALFVLIVRQRVSALPRLRISPLFQ</sequence>
<accession>A0ABX1Q5C5</accession>
<keyword evidence="3" id="KW-1185">Reference proteome</keyword>
<organism evidence="2 3">
    <name type="scientific">Aromatoleum toluvorans</name>
    <dbReference type="NCBI Taxonomy" id="92002"/>
    <lineage>
        <taxon>Bacteria</taxon>
        <taxon>Pseudomonadati</taxon>
        <taxon>Pseudomonadota</taxon>
        <taxon>Betaproteobacteria</taxon>
        <taxon>Rhodocyclales</taxon>
        <taxon>Rhodocyclaceae</taxon>
        <taxon>Aromatoleum</taxon>
    </lineage>
</organism>
<gene>
    <name evidence="2" type="ORF">GPA22_20490</name>
</gene>
<evidence type="ECO:0000313" key="2">
    <source>
        <dbReference type="EMBL" id="NMG46102.1"/>
    </source>
</evidence>
<keyword evidence="1" id="KW-0732">Signal</keyword>
<feature type="chain" id="PRO_5045106914" evidence="1">
    <location>
        <begin position="18"/>
        <end position="145"/>
    </location>
</feature>
<proteinExistence type="predicted"/>
<reference evidence="2 3" key="1">
    <citation type="submission" date="2019-12" db="EMBL/GenBank/DDBJ databases">
        <title>Comparative genomics gives insights into the taxonomy of the Azoarcus-Aromatoleum group and reveals separate origins of nif in the plant-associated Azoarcus and non-plant-associated Aromatoleum sub-groups.</title>
        <authorList>
            <person name="Lafos M."/>
            <person name="Maluk M."/>
            <person name="Batista M."/>
            <person name="Junghare M."/>
            <person name="Carmona M."/>
            <person name="Faoro H."/>
            <person name="Cruz L.M."/>
            <person name="Battistoni F."/>
            <person name="De Souza E."/>
            <person name="Pedrosa F."/>
            <person name="Chen W.-M."/>
            <person name="Poole P.S."/>
            <person name="Dixon R.A."/>
            <person name="James E.K."/>
        </authorList>
    </citation>
    <scope>NUCLEOTIDE SEQUENCE [LARGE SCALE GENOMIC DNA]</scope>
    <source>
        <strain evidence="2 3">Td21</strain>
    </source>
</reference>
<feature type="signal peptide" evidence="1">
    <location>
        <begin position="1"/>
        <end position="17"/>
    </location>
</feature>
<evidence type="ECO:0000256" key="1">
    <source>
        <dbReference type="SAM" id="SignalP"/>
    </source>
</evidence>
<comment type="caution">
    <text evidence="2">The sequence shown here is derived from an EMBL/GenBank/DDBJ whole genome shotgun (WGS) entry which is preliminary data.</text>
</comment>
<protein>
    <submittedName>
        <fullName evidence="2">Uncharacterized protein</fullName>
    </submittedName>
</protein>